<dbReference type="PROSITE" id="PS51257">
    <property type="entry name" value="PROKAR_LIPOPROTEIN"/>
    <property type="match status" value="1"/>
</dbReference>
<evidence type="ECO:0000313" key="2">
    <source>
        <dbReference type="EMBL" id="TLP99704.1"/>
    </source>
</evidence>
<dbReference type="OrthoDB" id="4966027at2"/>
<dbReference type="AlphaFoldDB" id="A0A5R9BGU1"/>
<evidence type="ECO:0000313" key="3">
    <source>
        <dbReference type="Proteomes" id="UP000310458"/>
    </source>
</evidence>
<organism evidence="2 3">
    <name type="scientific">Nesterenkonia salmonea</name>
    <dbReference type="NCBI Taxonomy" id="1804987"/>
    <lineage>
        <taxon>Bacteria</taxon>
        <taxon>Bacillati</taxon>
        <taxon>Actinomycetota</taxon>
        <taxon>Actinomycetes</taxon>
        <taxon>Micrococcales</taxon>
        <taxon>Micrococcaceae</taxon>
        <taxon>Nesterenkonia</taxon>
    </lineage>
</organism>
<dbReference type="EMBL" id="VAVZ01000004">
    <property type="protein sequence ID" value="TLP99704.1"/>
    <property type="molecule type" value="Genomic_DNA"/>
</dbReference>
<feature type="compositionally biased region" description="Low complexity" evidence="1">
    <location>
        <begin position="55"/>
        <end position="64"/>
    </location>
</feature>
<protein>
    <recommendedName>
        <fullName evidence="4">Sensor domain-containing protein</fullName>
    </recommendedName>
</protein>
<proteinExistence type="predicted"/>
<evidence type="ECO:0008006" key="4">
    <source>
        <dbReference type="Google" id="ProtNLM"/>
    </source>
</evidence>
<sequence>MHSPWRWSPTRNSSRAVVSVFAVTVLGLLTGCGDSGRGAANLTPRETEAPETGTAAPEGPADAPEGSEEASAEDEAEEMDPGALSHDEKLDVLLSSADLPVSPEGHATHDGLSYFQESIAVEYTHYTETFQETECATAMDRINVDLIGEDPQSGLAHAYTLPPEEESDDEYRPQVYVWMLSYDREVDTSSVWSYVHEHCTAGQLQSGAEQVEIEPFALGDSAELSTDGVSMVIHRDGAPIDSAAAVRHSMTVDFGDNLVMLSAVGLSESEFAELAAVQAQKLADYADSQAGDT</sequence>
<feature type="compositionally biased region" description="Acidic residues" evidence="1">
    <location>
        <begin position="65"/>
        <end position="80"/>
    </location>
</feature>
<dbReference type="Proteomes" id="UP000310458">
    <property type="component" value="Unassembled WGS sequence"/>
</dbReference>
<keyword evidence="3" id="KW-1185">Reference proteome</keyword>
<dbReference type="RefSeq" id="WP_138251891.1">
    <property type="nucleotide sequence ID" value="NZ_VAVZ01000004.1"/>
</dbReference>
<feature type="region of interest" description="Disordered" evidence="1">
    <location>
        <begin position="33"/>
        <end position="82"/>
    </location>
</feature>
<reference evidence="2 3" key="1">
    <citation type="submission" date="2019-05" db="EMBL/GenBank/DDBJ databases">
        <title>Nesterenkonia sp. GY074 isolated from the Southern Atlantic Ocean.</title>
        <authorList>
            <person name="Zhang G."/>
        </authorList>
    </citation>
    <scope>NUCLEOTIDE SEQUENCE [LARGE SCALE GENOMIC DNA]</scope>
    <source>
        <strain evidence="2 3">GY074</strain>
    </source>
</reference>
<name>A0A5R9BGU1_9MICC</name>
<evidence type="ECO:0000256" key="1">
    <source>
        <dbReference type="SAM" id="MobiDB-lite"/>
    </source>
</evidence>
<accession>A0A5R9BGU1</accession>
<comment type="caution">
    <text evidence="2">The sequence shown here is derived from an EMBL/GenBank/DDBJ whole genome shotgun (WGS) entry which is preliminary data.</text>
</comment>
<gene>
    <name evidence="2" type="ORF">FEF26_02120</name>
</gene>